<dbReference type="OrthoDB" id="9994303at2"/>
<evidence type="ECO:0000313" key="2">
    <source>
        <dbReference type="Proteomes" id="UP000214688"/>
    </source>
</evidence>
<dbReference type="EMBL" id="CP022657">
    <property type="protein sequence ID" value="ASS76875.1"/>
    <property type="molecule type" value="Genomic_DNA"/>
</dbReference>
<proteinExistence type="predicted"/>
<dbReference type="AlphaFoldDB" id="A0A223D5P5"/>
<evidence type="ECO:0000313" key="1">
    <source>
        <dbReference type="EMBL" id="ASS76875.1"/>
    </source>
</evidence>
<dbReference type="RefSeq" id="WP_094238102.1">
    <property type="nucleotide sequence ID" value="NZ_CP022657.1"/>
</dbReference>
<keyword evidence="2" id="KW-1185">Reference proteome</keyword>
<protein>
    <submittedName>
        <fullName evidence="1">Uncharacterized protein</fullName>
    </submittedName>
</protein>
<name>A0A223D5P5_9BACL</name>
<dbReference type="KEGG" id="tab:CIG75_19270"/>
<accession>A0A223D5P5</accession>
<reference evidence="1 2" key="1">
    <citation type="journal article" date="2015" name="Int. J. Syst. Evol. Microbiol.">
        <title>Tumebacillus algifaecis sp. nov., isolated from decomposing algal scum.</title>
        <authorList>
            <person name="Wu Y.F."/>
            <person name="Zhang B."/>
            <person name="Xing P."/>
            <person name="Wu Q.L."/>
            <person name="Liu S.J."/>
        </authorList>
    </citation>
    <scope>NUCLEOTIDE SEQUENCE [LARGE SCALE GENOMIC DNA]</scope>
    <source>
        <strain evidence="1 2">THMBR28</strain>
    </source>
</reference>
<gene>
    <name evidence="1" type="ORF">CIG75_19270</name>
</gene>
<sequence>MELKIGCRIILQRLSQLATEGGLRLARLNKDEVAILLGLPEKNTYMFVDFLEGEGYVKLFKVLGVHYASITLTSRGLNLVSSPSEFNREFQPPQNFLNITGNNSFSAFSMTGNVSVANSFNQTKSELREDRSLGDNEKIQIEEMINAAIKDISEKKEITPETSESITTTLSGSGKKFTARAIKYLLDAAVEAVTN</sequence>
<organism evidence="1 2">
    <name type="scientific">Tumebacillus algifaecis</name>
    <dbReference type="NCBI Taxonomy" id="1214604"/>
    <lineage>
        <taxon>Bacteria</taxon>
        <taxon>Bacillati</taxon>
        <taxon>Bacillota</taxon>
        <taxon>Bacilli</taxon>
        <taxon>Bacillales</taxon>
        <taxon>Alicyclobacillaceae</taxon>
        <taxon>Tumebacillus</taxon>
    </lineage>
</organism>
<dbReference type="Proteomes" id="UP000214688">
    <property type="component" value="Chromosome"/>
</dbReference>